<comment type="similarity">
    <text evidence="2">Belongs to the syntaxin family.</text>
</comment>
<dbReference type="GO" id="GO:0006887">
    <property type="term" value="P:exocytosis"/>
    <property type="evidence" value="ECO:0007669"/>
    <property type="project" value="TreeGrafter"/>
</dbReference>
<protein>
    <submittedName>
        <fullName evidence="10">t-SNARE</fullName>
    </submittedName>
</protein>
<dbReference type="GO" id="GO:0006886">
    <property type="term" value="P:intracellular protein transport"/>
    <property type="evidence" value="ECO:0007669"/>
    <property type="project" value="TreeGrafter"/>
</dbReference>
<name>A0A433Q9Y8_9FUNG</name>
<feature type="compositionally biased region" description="Basic and acidic residues" evidence="7">
    <location>
        <begin position="1"/>
        <end position="20"/>
    </location>
</feature>
<feature type="region of interest" description="Disordered" evidence="7">
    <location>
        <begin position="1"/>
        <end position="32"/>
    </location>
</feature>
<dbReference type="CDD" id="cd06532">
    <property type="entry name" value="Glyco_transf_25"/>
    <property type="match status" value="1"/>
</dbReference>
<dbReference type="PANTHER" id="PTHR19957">
    <property type="entry name" value="SYNTAXIN"/>
    <property type="match status" value="1"/>
</dbReference>
<dbReference type="GO" id="GO:0031201">
    <property type="term" value="C:SNARE complex"/>
    <property type="evidence" value="ECO:0007669"/>
    <property type="project" value="TreeGrafter"/>
</dbReference>
<feature type="domain" description="T-SNARE coiled-coil homology" evidence="9">
    <location>
        <begin position="196"/>
        <end position="258"/>
    </location>
</feature>
<dbReference type="Pfam" id="PF05739">
    <property type="entry name" value="SNARE"/>
    <property type="match status" value="1"/>
</dbReference>
<dbReference type="CDD" id="cd15849">
    <property type="entry name" value="SNARE_Sso1"/>
    <property type="match status" value="1"/>
</dbReference>
<gene>
    <name evidence="10" type="ORF">BC938DRAFT_470645</name>
</gene>
<dbReference type="GO" id="GO:0006906">
    <property type="term" value="P:vesicle fusion"/>
    <property type="evidence" value="ECO:0007669"/>
    <property type="project" value="TreeGrafter"/>
</dbReference>
<accession>A0A433Q9Y8</accession>
<evidence type="ECO:0000256" key="1">
    <source>
        <dbReference type="ARBA" id="ARBA00004211"/>
    </source>
</evidence>
<evidence type="ECO:0000259" key="9">
    <source>
        <dbReference type="PROSITE" id="PS50192"/>
    </source>
</evidence>
<dbReference type="InterPro" id="IPR006011">
    <property type="entry name" value="Syntaxin_N"/>
</dbReference>
<proteinExistence type="inferred from homology"/>
<sequence>MSVDRLSELHRDKSTGKIEMRPLLAPQSDPASTQRFLDDVTNIQETISGIHDNIGRIRSYQSTILEASDDNEQARVAQQLEELDNDTQRTLNNVKNRVKAIEPNPRVPDFNIRKLQFANLTKIFMDTIAKYRTVQLDFQRSESLMLERQIRVAKPNASQQDIDDAIADAQQGRPIFTRSLAQLADGNRRAQAEGTLKAVQDRHENIRKLAKTIEELSQLFQEMALIVEQQGKMIDQIEVNTTDAVSDLEKANKEIDVAVGTARSTRGKRWLCLGIAVVVLIILVLILLCNMQAVLQFLSRRRRLVLTFIMVHLILTVAYFLVISPYKIYLGASELSILAAADPSPPSTLGFDRIYVINLAHRTDRKKRMKTLARYLNLNLTFVDALTADDLRIDKYWVRKGATRAQLACWRSHMHVYQEIVANNMTSALILEDDIDMEVDIEKRVFEVTPHLPNDWDVWFLGHCHEQELDDKLGHPSLQRSYQPQCTHSYVVSQRGAPKLVKMLAQIGKAIDITIRDRIRTGELKAYSVQPPWTTQLKMKSDPSDVMPGRTSGWTTPMEDSAYDRIRFEHFIIDN</sequence>
<comment type="subcellular location">
    <subcellularLocation>
        <location evidence="1">Membrane</location>
        <topology evidence="1">Single-pass type IV membrane protein</topology>
    </subcellularLocation>
</comment>
<evidence type="ECO:0000256" key="7">
    <source>
        <dbReference type="SAM" id="MobiDB-lite"/>
    </source>
</evidence>
<evidence type="ECO:0000256" key="4">
    <source>
        <dbReference type="ARBA" id="ARBA00022989"/>
    </source>
</evidence>
<evidence type="ECO:0000256" key="8">
    <source>
        <dbReference type="SAM" id="Phobius"/>
    </source>
</evidence>
<feature type="coiled-coil region" evidence="6">
    <location>
        <begin position="189"/>
        <end position="216"/>
    </location>
</feature>
<dbReference type="Pfam" id="PF01755">
    <property type="entry name" value="Glyco_transf_25"/>
    <property type="match status" value="1"/>
</dbReference>
<dbReference type="PANTHER" id="PTHR19957:SF307">
    <property type="entry name" value="PROTEIN SSO1-RELATED"/>
    <property type="match status" value="1"/>
</dbReference>
<feature type="transmembrane region" description="Helical" evidence="8">
    <location>
        <begin position="270"/>
        <end position="298"/>
    </location>
</feature>
<evidence type="ECO:0000256" key="6">
    <source>
        <dbReference type="SAM" id="Coils"/>
    </source>
</evidence>
<dbReference type="InterPro" id="IPR045242">
    <property type="entry name" value="Syntaxin"/>
</dbReference>
<keyword evidence="11" id="KW-1185">Reference proteome</keyword>
<evidence type="ECO:0000313" key="11">
    <source>
        <dbReference type="Proteomes" id="UP000274822"/>
    </source>
</evidence>
<dbReference type="EMBL" id="RBNJ01010259">
    <property type="protein sequence ID" value="RUS26534.1"/>
    <property type="molecule type" value="Genomic_DNA"/>
</dbReference>
<dbReference type="GO" id="GO:0005886">
    <property type="term" value="C:plasma membrane"/>
    <property type="evidence" value="ECO:0007669"/>
    <property type="project" value="TreeGrafter"/>
</dbReference>
<dbReference type="SMART" id="SM00503">
    <property type="entry name" value="SynN"/>
    <property type="match status" value="1"/>
</dbReference>
<evidence type="ECO:0000313" key="10">
    <source>
        <dbReference type="EMBL" id="RUS26534.1"/>
    </source>
</evidence>
<dbReference type="GO" id="GO:0048278">
    <property type="term" value="P:vesicle docking"/>
    <property type="evidence" value="ECO:0007669"/>
    <property type="project" value="TreeGrafter"/>
</dbReference>
<keyword evidence="3 8" id="KW-0812">Transmembrane</keyword>
<comment type="caution">
    <text evidence="10">The sequence shown here is derived from an EMBL/GenBank/DDBJ whole genome shotgun (WGS) entry which is preliminary data.</text>
</comment>
<dbReference type="Proteomes" id="UP000274822">
    <property type="component" value="Unassembled WGS sequence"/>
</dbReference>
<evidence type="ECO:0000256" key="3">
    <source>
        <dbReference type="ARBA" id="ARBA00022692"/>
    </source>
</evidence>
<dbReference type="SUPFAM" id="SSF47661">
    <property type="entry name" value="t-snare proteins"/>
    <property type="match status" value="1"/>
</dbReference>
<dbReference type="Gene3D" id="1.20.5.110">
    <property type="match status" value="1"/>
</dbReference>
<reference evidence="10 11" key="1">
    <citation type="journal article" date="2018" name="New Phytol.">
        <title>Phylogenomics of Endogonaceae and evolution of mycorrhizas within Mucoromycota.</title>
        <authorList>
            <person name="Chang Y."/>
            <person name="Desiro A."/>
            <person name="Na H."/>
            <person name="Sandor L."/>
            <person name="Lipzen A."/>
            <person name="Clum A."/>
            <person name="Barry K."/>
            <person name="Grigoriev I.V."/>
            <person name="Martin F.M."/>
            <person name="Stajich J.E."/>
            <person name="Smith M.E."/>
            <person name="Bonito G."/>
            <person name="Spatafora J.W."/>
        </authorList>
    </citation>
    <scope>NUCLEOTIDE SEQUENCE [LARGE SCALE GENOMIC DNA]</scope>
    <source>
        <strain evidence="10 11">AD002</strain>
    </source>
</reference>
<dbReference type="GO" id="GO:0005484">
    <property type="term" value="F:SNAP receptor activity"/>
    <property type="evidence" value="ECO:0007669"/>
    <property type="project" value="TreeGrafter"/>
</dbReference>
<dbReference type="GO" id="GO:0000149">
    <property type="term" value="F:SNARE binding"/>
    <property type="evidence" value="ECO:0007669"/>
    <property type="project" value="TreeGrafter"/>
</dbReference>
<keyword evidence="6" id="KW-0175">Coiled coil</keyword>
<dbReference type="InterPro" id="IPR010989">
    <property type="entry name" value="SNARE"/>
</dbReference>
<dbReference type="PROSITE" id="PS50192">
    <property type="entry name" value="T_SNARE"/>
    <property type="match status" value="1"/>
</dbReference>
<keyword evidence="4 8" id="KW-1133">Transmembrane helix</keyword>
<dbReference type="InterPro" id="IPR000727">
    <property type="entry name" value="T_SNARE_dom"/>
</dbReference>
<evidence type="ECO:0000256" key="5">
    <source>
        <dbReference type="ARBA" id="ARBA00023136"/>
    </source>
</evidence>
<evidence type="ECO:0000256" key="2">
    <source>
        <dbReference type="ARBA" id="ARBA00009063"/>
    </source>
</evidence>
<organism evidence="10 11">
    <name type="scientific">Jimgerdemannia flammicorona</name>
    <dbReference type="NCBI Taxonomy" id="994334"/>
    <lineage>
        <taxon>Eukaryota</taxon>
        <taxon>Fungi</taxon>
        <taxon>Fungi incertae sedis</taxon>
        <taxon>Mucoromycota</taxon>
        <taxon>Mucoromycotina</taxon>
        <taxon>Endogonomycetes</taxon>
        <taxon>Endogonales</taxon>
        <taxon>Endogonaceae</taxon>
        <taxon>Jimgerdemannia</taxon>
    </lineage>
</organism>
<feature type="transmembrane region" description="Helical" evidence="8">
    <location>
        <begin position="304"/>
        <end position="323"/>
    </location>
</feature>
<dbReference type="AlphaFoldDB" id="A0A433Q9Y8"/>
<dbReference type="SMART" id="SM00397">
    <property type="entry name" value="t_SNARE"/>
    <property type="match status" value="1"/>
</dbReference>
<dbReference type="Gene3D" id="1.20.58.70">
    <property type="match status" value="1"/>
</dbReference>
<dbReference type="GO" id="GO:0012505">
    <property type="term" value="C:endomembrane system"/>
    <property type="evidence" value="ECO:0007669"/>
    <property type="project" value="TreeGrafter"/>
</dbReference>
<keyword evidence="5 8" id="KW-0472">Membrane</keyword>
<dbReference type="InterPro" id="IPR002654">
    <property type="entry name" value="Glyco_trans_25"/>
</dbReference>